<feature type="binding site" evidence="11">
    <location>
        <position position="157"/>
    </location>
    <ligand>
        <name>ATP</name>
        <dbReference type="ChEBI" id="CHEBI:30616"/>
    </ligand>
</feature>
<dbReference type="CDD" id="cd05398">
    <property type="entry name" value="NT_ClassII-CCAase"/>
    <property type="match status" value="1"/>
</dbReference>
<accession>A0A0A5G7A9</accession>
<feature type="binding site" evidence="11">
    <location>
        <position position="160"/>
    </location>
    <ligand>
        <name>CTP</name>
        <dbReference type="ChEBI" id="CHEBI:37563"/>
    </ligand>
</feature>
<comment type="catalytic activity">
    <reaction evidence="11">
        <text>a tRNA with a 3' CCA end + 2 CTP + ATP = a tRNA with a 3' CCACCA end + 3 diphosphate</text>
        <dbReference type="Rhea" id="RHEA:76235"/>
        <dbReference type="Rhea" id="RHEA-COMP:10468"/>
        <dbReference type="Rhea" id="RHEA-COMP:18655"/>
        <dbReference type="ChEBI" id="CHEBI:30616"/>
        <dbReference type="ChEBI" id="CHEBI:33019"/>
        <dbReference type="ChEBI" id="CHEBI:37563"/>
        <dbReference type="ChEBI" id="CHEBI:83071"/>
        <dbReference type="ChEBI" id="CHEBI:195187"/>
    </reaction>
</comment>
<dbReference type="NCBIfam" id="NF009814">
    <property type="entry name" value="PRK13299.1"/>
    <property type="match status" value="1"/>
</dbReference>
<evidence type="ECO:0000256" key="7">
    <source>
        <dbReference type="ARBA" id="ARBA00022800"/>
    </source>
</evidence>
<dbReference type="Gene3D" id="1.20.58.560">
    <property type="match status" value="1"/>
</dbReference>
<keyword evidence="10 11" id="KW-0694">RNA-binding</keyword>
<evidence type="ECO:0000259" key="13">
    <source>
        <dbReference type="Pfam" id="PF12627"/>
    </source>
</evidence>
<dbReference type="SUPFAM" id="SSF81891">
    <property type="entry name" value="Poly A polymerase C-terminal region-like"/>
    <property type="match status" value="1"/>
</dbReference>
<dbReference type="RefSeq" id="WP_036832893.1">
    <property type="nucleotide sequence ID" value="NZ_AVPG01000004.1"/>
</dbReference>
<gene>
    <name evidence="11" type="primary">cca</name>
    <name evidence="15" type="ORF">N784_12665</name>
</gene>
<feature type="binding site" evidence="11">
    <location>
        <position position="154"/>
    </location>
    <ligand>
        <name>ATP</name>
        <dbReference type="ChEBI" id="CHEBI:30616"/>
    </ligand>
</feature>
<feature type="domain" description="Poly A polymerase head" evidence="12">
    <location>
        <begin position="22"/>
        <end position="141"/>
    </location>
</feature>
<feature type="binding site" evidence="11">
    <location>
        <position position="30"/>
    </location>
    <ligand>
        <name>ATP</name>
        <dbReference type="ChEBI" id="CHEBI:30616"/>
    </ligand>
</feature>
<evidence type="ECO:0000256" key="1">
    <source>
        <dbReference type="ARBA" id="ARBA00001946"/>
    </source>
</evidence>
<evidence type="ECO:0000256" key="4">
    <source>
        <dbReference type="ARBA" id="ARBA00022695"/>
    </source>
</evidence>
<feature type="domain" description="tRNA nucleotidyltransferase/poly(A) polymerase RNA and SrmB- binding" evidence="13">
    <location>
        <begin position="169"/>
        <end position="227"/>
    </location>
</feature>
<keyword evidence="6 11" id="KW-0547">Nucleotide-binding</keyword>
<feature type="binding site" evidence="11">
    <location>
        <position position="157"/>
    </location>
    <ligand>
        <name>CTP</name>
        <dbReference type="ChEBI" id="CHEBI:37563"/>
    </ligand>
</feature>
<feature type="binding site" evidence="11">
    <location>
        <position position="27"/>
    </location>
    <ligand>
        <name>CTP</name>
        <dbReference type="ChEBI" id="CHEBI:37563"/>
    </ligand>
</feature>
<dbReference type="PANTHER" id="PTHR46173">
    <property type="entry name" value="CCA TRNA NUCLEOTIDYLTRANSFERASE 1, MITOCHONDRIAL"/>
    <property type="match status" value="1"/>
</dbReference>
<dbReference type="InterPro" id="IPR043519">
    <property type="entry name" value="NT_sf"/>
</dbReference>
<evidence type="ECO:0000256" key="8">
    <source>
        <dbReference type="ARBA" id="ARBA00022840"/>
    </source>
</evidence>
<evidence type="ECO:0000259" key="12">
    <source>
        <dbReference type="Pfam" id="PF01743"/>
    </source>
</evidence>
<dbReference type="Proteomes" id="UP000030401">
    <property type="component" value="Unassembled WGS sequence"/>
</dbReference>
<evidence type="ECO:0000259" key="14">
    <source>
        <dbReference type="Pfam" id="PF13735"/>
    </source>
</evidence>
<proteinExistence type="inferred from homology"/>
<keyword evidence="16" id="KW-1185">Reference proteome</keyword>
<dbReference type="GO" id="GO:0160016">
    <property type="term" value="F:CCACCA tRNA nucleotidyltransferase activity"/>
    <property type="evidence" value="ECO:0007669"/>
    <property type="project" value="RHEA"/>
</dbReference>
<feature type="binding site" evidence="11">
    <location>
        <position position="42"/>
    </location>
    <ligand>
        <name>Mg(2+)</name>
        <dbReference type="ChEBI" id="CHEBI:18420"/>
    </ligand>
</feature>
<evidence type="ECO:0000256" key="2">
    <source>
        <dbReference type="ARBA" id="ARBA00022679"/>
    </source>
</evidence>
<dbReference type="Pfam" id="PF01743">
    <property type="entry name" value="PolyA_pol"/>
    <property type="match status" value="1"/>
</dbReference>
<dbReference type="InterPro" id="IPR023068">
    <property type="entry name" value="CCA-adding_enz_firmicutes"/>
</dbReference>
<dbReference type="STRING" id="1385512.N784_12665"/>
<dbReference type="InterPro" id="IPR032810">
    <property type="entry name" value="CCA-adding_enz_C"/>
</dbReference>
<feature type="binding site" evidence="11">
    <location>
        <position position="40"/>
    </location>
    <ligand>
        <name>Mg(2+)</name>
        <dbReference type="ChEBI" id="CHEBI:18420"/>
    </ligand>
</feature>
<dbReference type="GO" id="GO:0042245">
    <property type="term" value="P:RNA repair"/>
    <property type="evidence" value="ECO:0007669"/>
    <property type="project" value="UniProtKB-KW"/>
</dbReference>
<comment type="similarity">
    <text evidence="11">Belongs to the tRNA nucleotidyltransferase/poly(A) polymerase family. Bacterial CCA-adding enzyme type 3 subfamily.</text>
</comment>
<dbReference type="Gene3D" id="1.10.110.30">
    <property type="match status" value="1"/>
</dbReference>
<dbReference type="InterPro" id="IPR050264">
    <property type="entry name" value="Bact_CCA-adding_enz_type3_sf"/>
</dbReference>
<feature type="binding site" evidence="11">
    <location>
        <position position="27"/>
    </location>
    <ligand>
        <name>ATP</name>
        <dbReference type="ChEBI" id="CHEBI:30616"/>
    </ligand>
</feature>
<dbReference type="PANTHER" id="PTHR46173:SF1">
    <property type="entry name" value="CCA TRNA NUCLEOTIDYLTRANSFERASE 1, MITOCHONDRIAL"/>
    <property type="match status" value="1"/>
</dbReference>
<sequence>MDKSFIKAKPILVKLIEHGFDAYYVGGSVRDYLLNREIGDIDIATSALPNQVQALFEKVIPVGIDHGTVMVRYEGESYEVTTFRVEESYEDYRHPDRVHYVQKIEEDLARRDFTMNAVAMKLDGTIVDPFNGRGAIKEKRIETVGVAEERLQEDPLRMMRALRFVSQLGFSLAATTYDTIRHNAYLLERISIERKTVEMEKLIQGRFANRAWQLFIQSGVDQYLPSFEKEPSLIQKCAQLEWIPLEDMAEAITIFHQLATSLSVTQMVKDWKLSNDVKRQSLRLTEAVQQWGSEEDCYVLYGVGESLLSSFCKILQILNRDAPSFKNLKRTYEQLPIHSIKQLALNGNDVRALFPNRHPGPWMQQLLRTIEKEVVTCRIRNEKEYLKERALQWNQQEEDY</sequence>
<dbReference type="GO" id="GO:0005524">
    <property type="term" value="F:ATP binding"/>
    <property type="evidence" value="ECO:0007669"/>
    <property type="project" value="UniProtKB-UniRule"/>
</dbReference>
<keyword evidence="5 11" id="KW-0479">Metal-binding</keyword>
<feature type="binding site" evidence="11">
    <location>
        <position position="154"/>
    </location>
    <ligand>
        <name>CTP</name>
        <dbReference type="ChEBI" id="CHEBI:37563"/>
    </ligand>
</feature>
<dbReference type="GO" id="GO:0000049">
    <property type="term" value="F:tRNA binding"/>
    <property type="evidence" value="ECO:0007669"/>
    <property type="project" value="UniProtKB-UniRule"/>
</dbReference>
<evidence type="ECO:0000256" key="9">
    <source>
        <dbReference type="ARBA" id="ARBA00022842"/>
    </source>
</evidence>
<evidence type="ECO:0000256" key="11">
    <source>
        <dbReference type="HAMAP-Rule" id="MF_01263"/>
    </source>
</evidence>
<dbReference type="HAMAP" id="MF_01263">
    <property type="entry name" value="CCA_bact_type3"/>
    <property type="match status" value="1"/>
</dbReference>
<dbReference type="Gene3D" id="1.10.246.80">
    <property type="match status" value="1"/>
</dbReference>
<dbReference type="AlphaFoldDB" id="A0A0A5G7A9"/>
<dbReference type="EMBL" id="AVPG01000004">
    <property type="protein sequence ID" value="KGX87944.1"/>
    <property type="molecule type" value="Genomic_DNA"/>
</dbReference>
<comment type="cofactor">
    <cofactor evidence="1 11">
        <name>Mg(2+)</name>
        <dbReference type="ChEBI" id="CHEBI:18420"/>
    </cofactor>
</comment>
<name>A0A0A5G7A9_9BACI</name>
<keyword evidence="8 11" id="KW-0067">ATP-binding</keyword>
<feature type="domain" description="CCA-adding enzyme C-terminal" evidence="14">
    <location>
        <begin position="246"/>
        <end position="388"/>
    </location>
</feature>
<protein>
    <recommendedName>
        <fullName evidence="11">CCA-adding enzyme</fullName>
        <ecNumber evidence="11">2.7.7.72</ecNumber>
    </recommendedName>
    <alternativeName>
        <fullName evidence="11">CCA tRNA nucleotidyltransferase</fullName>
    </alternativeName>
    <alternativeName>
        <fullName evidence="11">tRNA CCA-pyrophosphorylase</fullName>
    </alternativeName>
    <alternativeName>
        <fullName evidence="11">tRNA adenylyl-/cytidylyl- transferase</fullName>
    </alternativeName>
    <alternativeName>
        <fullName evidence="11">tRNA nucleotidyltransferase</fullName>
    </alternativeName>
    <alternativeName>
        <fullName evidence="11">tRNA-NT</fullName>
    </alternativeName>
</protein>
<comment type="catalytic activity">
    <reaction evidence="11">
        <text>a tRNA precursor + 2 CTP + ATP = a tRNA with a 3' CCA end + 3 diphosphate</text>
        <dbReference type="Rhea" id="RHEA:14433"/>
        <dbReference type="Rhea" id="RHEA-COMP:10465"/>
        <dbReference type="Rhea" id="RHEA-COMP:10468"/>
        <dbReference type="ChEBI" id="CHEBI:30616"/>
        <dbReference type="ChEBI" id="CHEBI:33019"/>
        <dbReference type="ChEBI" id="CHEBI:37563"/>
        <dbReference type="ChEBI" id="CHEBI:74896"/>
        <dbReference type="ChEBI" id="CHEBI:83071"/>
        <dbReference type="EC" id="2.7.7.72"/>
    </reaction>
</comment>
<comment type="function">
    <text evidence="11">Catalyzes the addition and repair of the essential 3'-terminal CCA sequence in tRNAs without using a nucleic acid template. Adds these three nucleotides in the order of C, C, and A to the tRNA nucleotide-73, using CTP and ATP as substrates and producing inorganic pyrophosphate. tRNA 3'-terminal CCA addition is required both for tRNA processing and repair. Also involved in tRNA surveillance by mediating tandem CCA addition to generate a CCACCA at the 3' terminus of unstable tRNAs. While stable tRNAs receive only 3'-terminal CCA, unstable tRNAs are marked with CCACCA and rapidly degraded.</text>
</comment>
<feature type="binding site" evidence="11">
    <location>
        <position position="111"/>
    </location>
    <ligand>
        <name>CTP</name>
        <dbReference type="ChEBI" id="CHEBI:37563"/>
    </ligand>
</feature>
<organism evidence="15 16">
    <name type="scientific">Pontibacillus litoralis JSM 072002</name>
    <dbReference type="NCBI Taxonomy" id="1385512"/>
    <lineage>
        <taxon>Bacteria</taxon>
        <taxon>Bacillati</taxon>
        <taxon>Bacillota</taxon>
        <taxon>Bacilli</taxon>
        <taxon>Bacillales</taxon>
        <taxon>Bacillaceae</taxon>
        <taxon>Pontibacillus</taxon>
    </lineage>
</organism>
<comment type="subunit">
    <text evidence="11">Homodimer.</text>
</comment>
<dbReference type="SUPFAM" id="SSF81301">
    <property type="entry name" value="Nucleotidyltransferase"/>
    <property type="match status" value="1"/>
</dbReference>
<evidence type="ECO:0000256" key="3">
    <source>
        <dbReference type="ARBA" id="ARBA00022694"/>
    </source>
</evidence>
<feature type="binding site" evidence="11">
    <location>
        <position position="163"/>
    </location>
    <ligand>
        <name>ATP</name>
        <dbReference type="ChEBI" id="CHEBI:30616"/>
    </ligand>
</feature>
<evidence type="ECO:0000256" key="5">
    <source>
        <dbReference type="ARBA" id="ARBA00022723"/>
    </source>
</evidence>
<dbReference type="Gene3D" id="3.30.460.10">
    <property type="entry name" value="Beta Polymerase, domain 2"/>
    <property type="match status" value="1"/>
</dbReference>
<comment type="caution">
    <text evidence="15">The sequence shown here is derived from an EMBL/GenBank/DDBJ whole genome shotgun (WGS) entry which is preliminary data.</text>
</comment>
<dbReference type="GO" id="GO:0001680">
    <property type="term" value="P:tRNA 3'-terminal CCA addition"/>
    <property type="evidence" value="ECO:0007669"/>
    <property type="project" value="UniProtKB-UniRule"/>
</dbReference>
<dbReference type="eggNOG" id="COG0617">
    <property type="taxonomic scope" value="Bacteria"/>
</dbReference>
<reference evidence="15 16" key="1">
    <citation type="submission" date="2013-08" db="EMBL/GenBank/DDBJ databases">
        <authorList>
            <person name="Huang J."/>
            <person name="Wang G."/>
        </authorList>
    </citation>
    <scope>NUCLEOTIDE SEQUENCE [LARGE SCALE GENOMIC DNA]</scope>
    <source>
        <strain evidence="15 16">JSM 072002</strain>
    </source>
</reference>
<comment type="miscellaneous">
    <text evidence="11">A single active site specifically recognizes both ATP and CTP and is responsible for their addition.</text>
</comment>
<evidence type="ECO:0000313" key="15">
    <source>
        <dbReference type="EMBL" id="KGX87944.1"/>
    </source>
</evidence>
<dbReference type="GO" id="GO:0004810">
    <property type="term" value="F:CCA tRNA nucleotidyltransferase activity"/>
    <property type="evidence" value="ECO:0007669"/>
    <property type="project" value="UniProtKB-UniRule"/>
</dbReference>
<keyword evidence="3 11" id="KW-0819">tRNA processing</keyword>
<feature type="binding site" evidence="11">
    <location>
        <position position="111"/>
    </location>
    <ligand>
        <name>ATP</name>
        <dbReference type="ChEBI" id="CHEBI:30616"/>
    </ligand>
</feature>
<dbReference type="InterPro" id="IPR002646">
    <property type="entry name" value="PolA_pol_head_dom"/>
</dbReference>
<keyword evidence="7 11" id="KW-0692">RNA repair</keyword>
<dbReference type="InterPro" id="IPR032828">
    <property type="entry name" value="PolyA_RNA-bd"/>
</dbReference>
<keyword evidence="4 11" id="KW-0548">Nucleotidyltransferase</keyword>
<keyword evidence="9 11" id="KW-0460">Magnesium</keyword>
<evidence type="ECO:0000313" key="16">
    <source>
        <dbReference type="Proteomes" id="UP000030401"/>
    </source>
</evidence>
<dbReference type="EC" id="2.7.7.72" evidence="11"/>
<evidence type="ECO:0000256" key="6">
    <source>
        <dbReference type="ARBA" id="ARBA00022741"/>
    </source>
</evidence>
<dbReference type="Pfam" id="PF12627">
    <property type="entry name" value="PolyA_pol_RNAbd"/>
    <property type="match status" value="1"/>
</dbReference>
<dbReference type="Pfam" id="PF13735">
    <property type="entry name" value="tRNA_NucTran2_2"/>
    <property type="match status" value="1"/>
</dbReference>
<dbReference type="GO" id="GO:0000287">
    <property type="term" value="F:magnesium ion binding"/>
    <property type="evidence" value="ECO:0007669"/>
    <property type="project" value="UniProtKB-UniRule"/>
</dbReference>
<feature type="binding site" evidence="11">
    <location>
        <position position="160"/>
    </location>
    <ligand>
        <name>ATP</name>
        <dbReference type="ChEBI" id="CHEBI:30616"/>
    </ligand>
</feature>
<keyword evidence="2 11" id="KW-0808">Transferase</keyword>
<evidence type="ECO:0000256" key="10">
    <source>
        <dbReference type="ARBA" id="ARBA00022884"/>
    </source>
</evidence>
<feature type="binding site" evidence="11">
    <location>
        <position position="163"/>
    </location>
    <ligand>
        <name>CTP</name>
        <dbReference type="ChEBI" id="CHEBI:37563"/>
    </ligand>
</feature>
<feature type="binding site" evidence="11">
    <location>
        <position position="30"/>
    </location>
    <ligand>
        <name>CTP</name>
        <dbReference type="ChEBI" id="CHEBI:37563"/>
    </ligand>
</feature>